<evidence type="ECO:0000256" key="4">
    <source>
        <dbReference type="ARBA" id="ARBA00010617"/>
    </source>
</evidence>
<comment type="cofactor">
    <cofactor evidence="1 13">
        <name>heme</name>
        <dbReference type="ChEBI" id="CHEBI:30413"/>
    </cofactor>
</comment>
<reference evidence="16" key="1">
    <citation type="submission" date="2019-08" db="EMBL/GenBank/DDBJ databases">
        <title>The genome of the North American firefly Photinus pyralis.</title>
        <authorList>
            <consortium name="Photinus pyralis genome working group"/>
            <person name="Fallon T.R."/>
            <person name="Sander Lower S.E."/>
            <person name="Weng J.-K."/>
        </authorList>
    </citation>
    <scope>NUCLEOTIDE SEQUENCE</scope>
    <source>
        <strain evidence="16">TRF0915ILg1</strain>
        <tissue evidence="16">Whole body</tissue>
    </source>
</reference>
<evidence type="ECO:0000256" key="3">
    <source>
        <dbReference type="ARBA" id="ARBA00004406"/>
    </source>
</evidence>
<dbReference type="PANTHER" id="PTHR24292:SF100">
    <property type="entry name" value="CYTOCHROME P450 6A16, ISOFORM B-RELATED"/>
    <property type="match status" value="1"/>
</dbReference>
<dbReference type="GO" id="GO:0020037">
    <property type="term" value="F:heme binding"/>
    <property type="evidence" value="ECO:0007669"/>
    <property type="project" value="InterPro"/>
</dbReference>
<dbReference type="InterPro" id="IPR017972">
    <property type="entry name" value="Cyt_P450_CS"/>
</dbReference>
<proteinExistence type="inferred from homology"/>
<dbReference type="Gene3D" id="1.10.630.10">
    <property type="entry name" value="Cytochrome P450"/>
    <property type="match status" value="1"/>
</dbReference>
<dbReference type="GO" id="GO:0016705">
    <property type="term" value="F:oxidoreductase activity, acting on paired donors, with incorporation or reduction of molecular oxygen"/>
    <property type="evidence" value="ECO:0007669"/>
    <property type="project" value="InterPro"/>
</dbReference>
<dbReference type="AlphaFoldDB" id="A0A8K0D8I7"/>
<dbReference type="InterPro" id="IPR050476">
    <property type="entry name" value="Insect_CytP450_Detox"/>
</dbReference>
<keyword evidence="9 14" id="KW-0560">Oxidoreductase</keyword>
<dbReference type="PRINTS" id="PR00385">
    <property type="entry name" value="P450"/>
</dbReference>
<dbReference type="PANTHER" id="PTHR24292">
    <property type="entry name" value="CYTOCHROME P450"/>
    <property type="match status" value="1"/>
</dbReference>
<keyword evidence="10 13" id="KW-0408">Iron</keyword>
<evidence type="ECO:0000256" key="5">
    <source>
        <dbReference type="ARBA" id="ARBA00022617"/>
    </source>
</evidence>
<evidence type="ECO:0000256" key="11">
    <source>
        <dbReference type="ARBA" id="ARBA00023033"/>
    </source>
</evidence>
<keyword evidence="12 15" id="KW-0472">Membrane</keyword>
<dbReference type="Pfam" id="PF00067">
    <property type="entry name" value="p450"/>
    <property type="match status" value="1"/>
</dbReference>
<evidence type="ECO:0000313" key="16">
    <source>
        <dbReference type="EMBL" id="KAF2898967.1"/>
    </source>
</evidence>
<dbReference type="SUPFAM" id="SSF48264">
    <property type="entry name" value="Cytochrome P450"/>
    <property type="match status" value="1"/>
</dbReference>
<dbReference type="GO" id="GO:0005506">
    <property type="term" value="F:iron ion binding"/>
    <property type="evidence" value="ECO:0007669"/>
    <property type="project" value="InterPro"/>
</dbReference>
<dbReference type="OrthoDB" id="2789670at2759"/>
<dbReference type="CDD" id="cd11056">
    <property type="entry name" value="CYP6-like"/>
    <property type="match status" value="1"/>
</dbReference>
<feature type="transmembrane region" description="Helical" evidence="15">
    <location>
        <begin position="6"/>
        <end position="28"/>
    </location>
</feature>
<name>A0A8K0D8I7_IGNLU</name>
<comment type="subcellular location">
    <subcellularLocation>
        <location evidence="3">Endoplasmic reticulum membrane</location>
        <topology evidence="3">Peripheral membrane protein</topology>
    </subcellularLocation>
    <subcellularLocation>
        <location evidence="2">Microsome membrane</location>
        <topology evidence="2">Peripheral membrane protein</topology>
    </subcellularLocation>
</comment>
<accession>A0A8K0D8I7</accession>
<evidence type="ECO:0000256" key="10">
    <source>
        <dbReference type="ARBA" id="ARBA00023004"/>
    </source>
</evidence>
<evidence type="ECO:0008006" key="18">
    <source>
        <dbReference type="Google" id="ProtNLM"/>
    </source>
</evidence>
<comment type="similarity">
    <text evidence="4 14">Belongs to the cytochrome P450 family.</text>
</comment>
<evidence type="ECO:0000256" key="9">
    <source>
        <dbReference type="ARBA" id="ARBA00023002"/>
    </source>
</evidence>
<keyword evidence="11 14" id="KW-0503">Monooxygenase</keyword>
<dbReference type="FunFam" id="1.10.630.10:FF:000042">
    <property type="entry name" value="Cytochrome P450"/>
    <property type="match status" value="1"/>
</dbReference>
<organism evidence="16 17">
    <name type="scientific">Ignelater luminosus</name>
    <name type="common">Cucubano</name>
    <name type="synonym">Pyrophorus luminosus</name>
    <dbReference type="NCBI Taxonomy" id="2038154"/>
    <lineage>
        <taxon>Eukaryota</taxon>
        <taxon>Metazoa</taxon>
        <taxon>Ecdysozoa</taxon>
        <taxon>Arthropoda</taxon>
        <taxon>Hexapoda</taxon>
        <taxon>Insecta</taxon>
        <taxon>Pterygota</taxon>
        <taxon>Neoptera</taxon>
        <taxon>Endopterygota</taxon>
        <taxon>Coleoptera</taxon>
        <taxon>Polyphaga</taxon>
        <taxon>Elateriformia</taxon>
        <taxon>Elateroidea</taxon>
        <taxon>Elateridae</taxon>
        <taxon>Agrypninae</taxon>
        <taxon>Pyrophorini</taxon>
        <taxon>Ignelater</taxon>
    </lineage>
</organism>
<evidence type="ECO:0000256" key="15">
    <source>
        <dbReference type="SAM" id="Phobius"/>
    </source>
</evidence>
<protein>
    <recommendedName>
        <fullName evidence="18">Cytochrome P450</fullName>
    </recommendedName>
</protein>
<dbReference type="InterPro" id="IPR002401">
    <property type="entry name" value="Cyt_P450_E_grp-I"/>
</dbReference>
<keyword evidence="5 13" id="KW-0349">Heme</keyword>
<keyword evidence="8" id="KW-0492">Microsome</keyword>
<evidence type="ECO:0000256" key="1">
    <source>
        <dbReference type="ARBA" id="ARBA00001971"/>
    </source>
</evidence>
<dbReference type="PROSITE" id="PS00086">
    <property type="entry name" value="CYTOCHROME_P450"/>
    <property type="match status" value="1"/>
</dbReference>
<evidence type="ECO:0000256" key="2">
    <source>
        <dbReference type="ARBA" id="ARBA00004174"/>
    </source>
</evidence>
<dbReference type="Proteomes" id="UP000801492">
    <property type="component" value="Unassembled WGS sequence"/>
</dbReference>
<evidence type="ECO:0000256" key="6">
    <source>
        <dbReference type="ARBA" id="ARBA00022723"/>
    </source>
</evidence>
<comment type="caution">
    <text evidence="16">The sequence shown here is derived from an EMBL/GenBank/DDBJ whole genome shotgun (WGS) entry which is preliminary data.</text>
</comment>
<evidence type="ECO:0000256" key="7">
    <source>
        <dbReference type="ARBA" id="ARBA00022824"/>
    </source>
</evidence>
<gene>
    <name evidence="16" type="ORF">ILUMI_07203</name>
</gene>
<dbReference type="InterPro" id="IPR001128">
    <property type="entry name" value="Cyt_P450"/>
</dbReference>
<keyword evidence="6 13" id="KW-0479">Metal-binding</keyword>
<keyword evidence="7" id="KW-0256">Endoplasmic reticulum</keyword>
<dbReference type="PRINTS" id="PR00463">
    <property type="entry name" value="EP450I"/>
</dbReference>
<evidence type="ECO:0000256" key="14">
    <source>
        <dbReference type="RuleBase" id="RU000461"/>
    </source>
</evidence>
<keyword evidence="15" id="KW-1133">Transmembrane helix</keyword>
<feature type="binding site" description="axial binding residue" evidence="13">
    <location>
        <position position="454"/>
    </location>
    <ligand>
        <name>heme</name>
        <dbReference type="ChEBI" id="CHEBI:30413"/>
    </ligand>
    <ligandPart>
        <name>Fe</name>
        <dbReference type="ChEBI" id="CHEBI:18248"/>
    </ligandPart>
</feature>
<evidence type="ECO:0000256" key="8">
    <source>
        <dbReference type="ARBA" id="ARBA00022848"/>
    </source>
</evidence>
<keyword evidence="15" id="KW-0812">Transmembrane</keyword>
<dbReference type="InterPro" id="IPR036396">
    <property type="entry name" value="Cyt_P450_sf"/>
</dbReference>
<dbReference type="GO" id="GO:0004497">
    <property type="term" value="F:monooxygenase activity"/>
    <property type="evidence" value="ECO:0007669"/>
    <property type="project" value="UniProtKB-KW"/>
</dbReference>
<evidence type="ECO:0000256" key="13">
    <source>
        <dbReference type="PIRSR" id="PIRSR602401-1"/>
    </source>
</evidence>
<evidence type="ECO:0000313" key="17">
    <source>
        <dbReference type="Proteomes" id="UP000801492"/>
    </source>
</evidence>
<dbReference type="GO" id="GO:0005789">
    <property type="term" value="C:endoplasmic reticulum membrane"/>
    <property type="evidence" value="ECO:0007669"/>
    <property type="project" value="UniProtKB-SubCell"/>
</dbReference>
<evidence type="ECO:0000256" key="12">
    <source>
        <dbReference type="ARBA" id="ARBA00023136"/>
    </source>
</evidence>
<dbReference type="EMBL" id="VTPC01003150">
    <property type="protein sequence ID" value="KAF2898967.1"/>
    <property type="molecule type" value="Genomic_DNA"/>
</dbReference>
<keyword evidence="17" id="KW-1185">Reference proteome</keyword>
<sequence length="513" mass="59367">MMEITIGTISLNIFALLLTILIGFYTYFKWCFKYWKTRGVPHVEPTFPFGSLKNPAVGAKSFGEQCKDFYTTFKAKGHKHVGIYMFAAPIYIPIDIELIKNIIQKDFDHFVDRGVFYNETDDPLSAHLFAIEGAKWRNLRVKFTPTFTSGKMKMMFPILIECGRQLKEAMDIATGKNEPIDIKDFAARFTTNVIGSCAFGLEFNCFEEAESNFIKYGKRFFVPKGIELLKDFIGFAKPSLARRLRMCLTPKEVEEFFMKIIKESVNYRETKNFERKDFMQLLIDIRNSVKDDKENGIGLTFEELAAQAFVFFVAGYETSSTTMTFCLLELACNPAIQQKVREEIKEVLEKYNGEMCYDALAEMKYMGQVIDETLRKYPPLMFLNRKCVDPYRIPGTNIVLEQETPVIIPILGIQRDPEYFPDPEKFDPDRFNEENRNKIIPFSYLPFGEGPRICIGLRFGIMQTKVGLTVLLRNYKFSFNNKTKIPLKMDPFSFSMAVDGDIWLNAKKNIENY</sequence>